<dbReference type="RefSeq" id="WP_167502501.1">
    <property type="nucleotide sequence ID" value="NZ_JAALLH010000001.1"/>
</dbReference>
<evidence type="ECO:0000313" key="2">
    <source>
        <dbReference type="Proteomes" id="UP000536624"/>
    </source>
</evidence>
<name>A0A7X5X5F9_STRMQ</name>
<dbReference type="AlphaFoldDB" id="A0A7X5X5F9"/>
<organism evidence="1 2">
    <name type="scientific">Streptomyces malaysiensis</name>
    <dbReference type="NCBI Taxonomy" id="92644"/>
    <lineage>
        <taxon>Bacteria</taxon>
        <taxon>Bacillati</taxon>
        <taxon>Actinomycetota</taxon>
        <taxon>Actinomycetes</taxon>
        <taxon>Kitasatosporales</taxon>
        <taxon>Streptomycetaceae</taxon>
        <taxon>Streptomyces</taxon>
        <taxon>Streptomyces violaceusniger group</taxon>
    </lineage>
</organism>
<accession>A0A7X5X5F9</accession>
<evidence type="ECO:0000313" key="1">
    <source>
        <dbReference type="EMBL" id="NIY66988.1"/>
    </source>
</evidence>
<dbReference type="EMBL" id="JAALLH010000001">
    <property type="protein sequence ID" value="NIY66988.1"/>
    <property type="molecule type" value="Genomic_DNA"/>
</dbReference>
<comment type="caution">
    <text evidence="1">The sequence shown here is derived from an EMBL/GenBank/DDBJ whole genome shotgun (WGS) entry which is preliminary data.</text>
</comment>
<protein>
    <submittedName>
        <fullName evidence="1">Uncharacterized protein</fullName>
    </submittedName>
</protein>
<gene>
    <name evidence="1" type="ORF">SMALB_5026</name>
</gene>
<dbReference type="Proteomes" id="UP000536624">
    <property type="component" value="Unassembled WGS sequence"/>
</dbReference>
<proteinExistence type="predicted"/>
<sequence length="115" mass="11946">MGIFDKLLSGKGGGSTETCPWCSASLIGADKGGWGEGRFECPDCEGGVFFMEDGQLVDSMHLGKSRGGGTCEGCQSSLSGGVSYLPYEAGSNSHGYIKCPSCGHENVRFGFGEDD</sequence>
<reference evidence="1 2" key="1">
    <citation type="submission" date="2020-02" db="EMBL/GenBank/DDBJ databases">
        <title>Streptomyces malaysiensis DSM14702 (JHCC583434, PFL_A843) Genome sequencing and assembly.</title>
        <authorList>
            <person name="Samborskyy M."/>
        </authorList>
    </citation>
    <scope>NUCLEOTIDE SEQUENCE [LARGE SCALE GENOMIC DNA]</scope>
    <source>
        <strain evidence="1 2">DSM 14702</strain>
    </source>
</reference>